<dbReference type="AlphaFoldDB" id="A0A0C1NCP2"/>
<feature type="chain" id="PRO_5002153997" evidence="1">
    <location>
        <begin position="26"/>
        <end position="303"/>
    </location>
</feature>
<dbReference type="EMBL" id="JHEG02000036">
    <property type="protein sequence ID" value="KIE12537.1"/>
    <property type="molecule type" value="Genomic_DNA"/>
</dbReference>
<gene>
    <name evidence="2" type="ORF">DA73_0209480</name>
</gene>
<reference evidence="2" key="1">
    <citation type="journal article" date="2015" name="Genome Announc.">
        <title>Draft Genome Sequence of Tolypothrix boutellei Strain VB521301.</title>
        <authorList>
            <person name="Chandrababunaidu M.M."/>
            <person name="Singh D."/>
            <person name="Sen D."/>
            <person name="Bhan S."/>
            <person name="Das S."/>
            <person name="Gupta A."/>
            <person name="Adhikary S.P."/>
            <person name="Tripathy S."/>
        </authorList>
    </citation>
    <scope>NUCLEOTIDE SEQUENCE</scope>
    <source>
        <strain evidence="2">VB521301</strain>
    </source>
</reference>
<feature type="signal peptide" evidence="1">
    <location>
        <begin position="1"/>
        <end position="25"/>
    </location>
</feature>
<proteinExistence type="predicted"/>
<dbReference type="STRING" id="1479485.DA73_0209480"/>
<keyword evidence="1" id="KW-0732">Signal</keyword>
<name>A0A0C1NCP2_9CYAN</name>
<protein>
    <submittedName>
        <fullName evidence="2">Uncharacterized protein</fullName>
    </submittedName>
</protein>
<dbReference type="OrthoDB" id="584267at2"/>
<evidence type="ECO:0000313" key="2">
    <source>
        <dbReference type="EMBL" id="KIE12537.1"/>
    </source>
</evidence>
<organism evidence="2">
    <name type="scientific">Tolypothrix bouteillei VB521301</name>
    <dbReference type="NCBI Taxonomy" id="1479485"/>
    <lineage>
        <taxon>Bacteria</taxon>
        <taxon>Bacillati</taxon>
        <taxon>Cyanobacteriota</taxon>
        <taxon>Cyanophyceae</taxon>
        <taxon>Nostocales</taxon>
        <taxon>Tolypothrichaceae</taxon>
        <taxon>Tolypothrix</taxon>
    </lineage>
</organism>
<evidence type="ECO:0000256" key="1">
    <source>
        <dbReference type="SAM" id="SignalP"/>
    </source>
</evidence>
<accession>A0A0C1NCP2</accession>
<comment type="caution">
    <text evidence="2">The sequence shown here is derived from an EMBL/GenBank/DDBJ whole genome shotgun (WGS) entry which is preliminary data.</text>
</comment>
<sequence>MSVTKPLFCFLALVTSAFYSFPVFAQSVSAFKDSNGQVYLFNLTPGATIEVDLTKDFTRAAVANACGVISVKSSQSFTVDGQTINPADNLDIRQNVPTNCTDLAGYPSIFRTNSGAIAIQNKSPGVAYTIKIPNNKSTHRFTVNACGFVRLGKEVVSSTLGLPTKEGGRANFQLSFFPESAPLSCQKGQLYYPVGFNKGTITTASIGNGDTGGGGGGGIPEITPSANRSGNNFILQGLTNGTYKVANAVNPTQFKNIVVTKSCLVLDRTQIGTPPLLIVTGPSFSNPKQYAWTALLTTSIPSC</sequence>